<reference evidence="3" key="1">
    <citation type="submission" date="2018-07" db="EMBL/GenBank/DDBJ databases">
        <title>Genome assembly of strain Ka43.</title>
        <authorList>
            <person name="Kukolya J."/>
            <person name="Nagy I."/>
            <person name="Horvath B."/>
            <person name="Toth A."/>
        </authorList>
    </citation>
    <scope>NUCLEOTIDE SEQUENCE</scope>
    <source>
        <strain evidence="3">KB43</strain>
    </source>
</reference>
<protein>
    <recommendedName>
        <fullName evidence="5">DNA-binding domain-containing protein</fullName>
    </recommendedName>
</protein>
<sequence>MLSFQKSQQQFTRYLRGGNSQQIPEGKAAGWQLYRHLVYENNRTMIESSFPVCWSFLPVTAWQQLIEEFLANETSPTPYFHQAGRFFMAFVVTRADLWKPLCPFLAELMHVENAEMSLAIAPDEQPFTNGSDFSFAQTRLGISSLAWPLLYEYPVHAILRSGEALPAGEFPVCLLLWRTADYAIKRVELAPLAFAVVEMLHAGRGMTGEQIVQNLRVALPHSEMDYLQQQGRAVLQYLWAEEIVGDAGDDF</sequence>
<dbReference type="RefSeq" id="WP_193910427.1">
    <property type="nucleotide sequence ID" value="NZ_PRDL01000001.1"/>
</dbReference>
<gene>
    <name evidence="3" type="ORF">C4F51_13065</name>
</gene>
<feature type="domain" description="NGO1945-like C-terminal" evidence="2">
    <location>
        <begin position="143"/>
        <end position="237"/>
    </location>
</feature>
<name>A0A928V3J1_9GAMM</name>
<dbReference type="Pfam" id="PF22106">
    <property type="entry name" value="NGO1945_C"/>
    <property type="match status" value="1"/>
</dbReference>
<comment type="caution">
    <text evidence="3">The sequence shown here is derived from an EMBL/GenBank/DDBJ whole genome shotgun (WGS) entry which is preliminary data.</text>
</comment>
<organism evidence="3 4">
    <name type="scientific">Cellvibrio polysaccharolyticus</name>
    <dbReference type="NCBI Taxonomy" id="2082724"/>
    <lineage>
        <taxon>Bacteria</taxon>
        <taxon>Pseudomonadati</taxon>
        <taxon>Pseudomonadota</taxon>
        <taxon>Gammaproteobacteria</taxon>
        <taxon>Cellvibrionales</taxon>
        <taxon>Cellvibrionaceae</taxon>
        <taxon>Cellvibrio</taxon>
    </lineage>
</organism>
<dbReference type="Proteomes" id="UP000652567">
    <property type="component" value="Unassembled WGS sequence"/>
</dbReference>
<dbReference type="InterPro" id="IPR044922">
    <property type="entry name" value="DUF2063_N_sf"/>
</dbReference>
<keyword evidence="4" id="KW-1185">Reference proteome</keyword>
<evidence type="ECO:0000313" key="4">
    <source>
        <dbReference type="Proteomes" id="UP000652567"/>
    </source>
</evidence>
<proteinExistence type="predicted"/>
<evidence type="ECO:0008006" key="5">
    <source>
        <dbReference type="Google" id="ProtNLM"/>
    </source>
</evidence>
<evidence type="ECO:0000259" key="2">
    <source>
        <dbReference type="Pfam" id="PF22106"/>
    </source>
</evidence>
<dbReference type="Gene3D" id="1.10.150.690">
    <property type="entry name" value="DUF2063"/>
    <property type="match status" value="1"/>
</dbReference>
<accession>A0A928V3J1</accession>
<dbReference type="Gene3D" id="3.90.930.50">
    <property type="match status" value="1"/>
</dbReference>
<dbReference type="InterPro" id="IPR054098">
    <property type="entry name" value="NGO1945-like_C"/>
</dbReference>
<feature type="domain" description="Putative DNA-binding" evidence="1">
    <location>
        <begin position="7"/>
        <end position="91"/>
    </location>
</feature>
<dbReference type="InterPro" id="IPR018640">
    <property type="entry name" value="DUF2063"/>
</dbReference>
<dbReference type="EMBL" id="PRDL01000001">
    <property type="protein sequence ID" value="MBE8718118.1"/>
    <property type="molecule type" value="Genomic_DNA"/>
</dbReference>
<dbReference type="AlphaFoldDB" id="A0A928V3J1"/>
<evidence type="ECO:0000259" key="1">
    <source>
        <dbReference type="Pfam" id="PF09836"/>
    </source>
</evidence>
<dbReference type="Pfam" id="PF09836">
    <property type="entry name" value="DUF2063"/>
    <property type="match status" value="1"/>
</dbReference>
<evidence type="ECO:0000313" key="3">
    <source>
        <dbReference type="EMBL" id="MBE8718118.1"/>
    </source>
</evidence>